<protein>
    <submittedName>
        <fullName evidence="2">Uncharacterized protein</fullName>
    </submittedName>
</protein>
<feature type="region of interest" description="Disordered" evidence="1">
    <location>
        <begin position="194"/>
        <end position="280"/>
    </location>
</feature>
<dbReference type="AlphaFoldDB" id="A0A8S1HU43"/>
<feature type="compositionally biased region" description="Low complexity" evidence="1">
    <location>
        <begin position="223"/>
        <end position="245"/>
    </location>
</feature>
<comment type="caution">
    <text evidence="2">The sequence shown here is derived from an EMBL/GenBank/DDBJ whole genome shotgun (WGS) entry which is preliminary data.</text>
</comment>
<evidence type="ECO:0000256" key="1">
    <source>
        <dbReference type="SAM" id="MobiDB-lite"/>
    </source>
</evidence>
<name>A0A8S1HU43_9PELO</name>
<keyword evidence="3" id="KW-1185">Reference proteome</keyword>
<reference evidence="2" key="1">
    <citation type="submission" date="2020-10" db="EMBL/GenBank/DDBJ databases">
        <authorList>
            <person name="Kikuchi T."/>
        </authorList>
    </citation>
    <scope>NUCLEOTIDE SEQUENCE</scope>
    <source>
        <strain evidence="2">NKZ352</strain>
    </source>
</reference>
<feature type="compositionally biased region" description="Basic residues" evidence="1">
    <location>
        <begin position="253"/>
        <end position="262"/>
    </location>
</feature>
<evidence type="ECO:0000313" key="2">
    <source>
        <dbReference type="EMBL" id="CAD6198060.1"/>
    </source>
</evidence>
<dbReference type="InterPro" id="IPR006627">
    <property type="entry name" value="TDU_repeat"/>
</dbReference>
<dbReference type="OrthoDB" id="5851072at2759"/>
<sequence length="349" mass="38198">MDGKGPELSQFDHRHLQMYRWLHNSSLTDNSETSVETSMESSFGSIDASVEMPRPGDSPMSRMLPSSISSFVALQTAPSTSFAHAIPDWMAPLQFFPTTYTPPAHHAHSAAQLLLLHNMVPQQVVEPDIDVVGLSDSTKEVSLVDKDEEPSPPTPTNLKSPQNFWASELVDEQQRNSFGNDSDEEEDLPLDLSLKHPSLASPSCSRPSVIIDGAAPKSHTTVRRSMSSASSYSGGSTPSTTSSTTNVEEHFRRSLSGKWPRRAKTEDEKARSSPLRRRTSFNVHTSVSSLQTTPCSSTTVTVQPATSPQTPIIVNNTCSDTSLSIANHFRRALSGKGLSDWQKKRGEKH</sequence>
<gene>
    <name evidence="2" type="ORF">CAUJ_LOCUS13967</name>
</gene>
<feature type="compositionally biased region" description="Low complexity" evidence="1">
    <location>
        <begin position="31"/>
        <end position="42"/>
    </location>
</feature>
<proteinExistence type="predicted"/>
<dbReference type="Proteomes" id="UP000835052">
    <property type="component" value="Unassembled WGS sequence"/>
</dbReference>
<dbReference type="SMART" id="SM00711">
    <property type="entry name" value="TDU"/>
    <property type="match status" value="2"/>
</dbReference>
<feature type="region of interest" description="Disordered" evidence="1">
    <location>
        <begin position="30"/>
        <end position="58"/>
    </location>
</feature>
<accession>A0A8S1HU43</accession>
<feature type="region of interest" description="Disordered" evidence="1">
    <location>
        <begin position="140"/>
        <end position="163"/>
    </location>
</feature>
<evidence type="ECO:0000313" key="3">
    <source>
        <dbReference type="Proteomes" id="UP000835052"/>
    </source>
</evidence>
<organism evidence="2 3">
    <name type="scientific">Caenorhabditis auriculariae</name>
    <dbReference type="NCBI Taxonomy" id="2777116"/>
    <lineage>
        <taxon>Eukaryota</taxon>
        <taxon>Metazoa</taxon>
        <taxon>Ecdysozoa</taxon>
        <taxon>Nematoda</taxon>
        <taxon>Chromadorea</taxon>
        <taxon>Rhabditida</taxon>
        <taxon>Rhabditina</taxon>
        <taxon>Rhabditomorpha</taxon>
        <taxon>Rhabditoidea</taxon>
        <taxon>Rhabditidae</taxon>
        <taxon>Peloderinae</taxon>
        <taxon>Caenorhabditis</taxon>
    </lineage>
</organism>
<dbReference type="EMBL" id="CAJGYM010000114">
    <property type="protein sequence ID" value="CAD6198060.1"/>
    <property type="molecule type" value="Genomic_DNA"/>
</dbReference>